<dbReference type="EMBL" id="JAQNDL010000003">
    <property type="protein sequence ID" value="MDC0722346.1"/>
    <property type="molecule type" value="Genomic_DNA"/>
</dbReference>
<dbReference type="InterPro" id="IPR006164">
    <property type="entry name" value="DNA_bd_Ku70/Ku80"/>
</dbReference>
<gene>
    <name evidence="2" type="primary">ku</name>
    <name evidence="5" type="ORF">POL25_35985</name>
</gene>
<dbReference type="SMART" id="SM00559">
    <property type="entry name" value="Ku78"/>
    <property type="match status" value="1"/>
</dbReference>
<feature type="domain" description="Ku" evidence="4">
    <location>
        <begin position="54"/>
        <end position="183"/>
    </location>
</feature>
<comment type="similarity">
    <text evidence="2">Belongs to the prokaryotic Ku family.</text>
</comment>
<dbReference type="Pfam" id="PF02735">
    <property type="entry name" value="Ku"/>
    <property type="match status" value="1"/>
</dbReference>
<dbReference type="CDD" id="cd00789">
    <property type="entry name" value="KU_like"/>
    <property type="match status" value="1"/>
</dbReference>
<dbReference type="InterPro" id="IPR016194">
    <property type="entry name" value="SPOC-like_C_dom_sf"/>
</dbReference>
<dbReference type="NCBIfam" id="TIGR02772">
    <property type="entry name" value="Ku_bact"/>
    <property type="match status" value="1"/>
</dbReference>
<dbReference type="PANTHER" id="PTHR41251">
    <property type="entry name" value="NON-HOMOLOGOUS END JOINING PROTEIN KU"/>
    <property type="match status" value="1"/>
</dbReference>
<dbReference type="Gene3D" id="2.40.290.10">
    <property type="match status" value="1"/>
</dbReference>
<comment type="subunit">
    <text evidence="2">Homodimer. Interacts with LigD.</text>
</comment>
<sequence length="314" mass="35180">MPARAIWEGTIGFGLVQIPVGLYSAETRDELDFDMLDRRDMSPVGYQRYNRETGEPVEWDDIVKGYAIKKGEYVIVEPEDFKRASVKATQTVDIVQFADAEAIDPTFFEKPYVLVPGKRGAKPYVLLREALRKAGKVGIARVVIRTRESLAAVMVKGDALVLELLRYAHELNKIDDFDLPKGKDAPKISAPELKMAERLIDEMTAEFKPEEFKDTYRDDLLAFIKKKAKGEEIEEVDVEAEAPATNVVDMMALLKKSLTRGGKAPAAETDKQKNKPRRSAARNEKPAAKAKKATATNRKKKPAKRAKTTRRKAA</sequence>
<dbReference type="PIRSF" id="PIRSF006493">
    <property type="entry name" value="Prok_Ku"/>
    <property type="match status" value="1"/>
</dbReference>
<keyword evidence="2" id="KW-0227">DNA damage</keyword>
<keyword evidence="1 2" id="KW-0238">DNA-binding</keyword>
<keyword evidence="2" id="KW-0234">DNA repair</keyword>
<reference evidence="5 6" key="1">
    <citation type="submission" date="2022-11" db="EMBL/GenBank/DDBJ databases">
        <title>Minimal conservation of predation-associated metabolite biosynthetic gene clusters underscores biosynthetic potential of Myxococcota including descriptions for ten novel species: Archangium lansinium sp. nov., Myxococcus landrumus sp. nov., Nannocystis bai.</title>
        <authorList>
            <person name="Ahearne A."/>
            <person name="Stevens C."/>
            <person name="Dowd S."/>
        </authorList>
    </citation>
    <scope>NUCLEOTIDE SEQUENCE [LARGE SCALE GENOMIC DNA]</scope>
    <source>
        <strain evidence="5 6">BB15-2</strain>
    </source>
</reference>
<protein>
    <recommendedName>
        <fullName evidence="2">Non-homologous end joining protein Ku</fullName>
    </recommendedName>
</protein>
<dbReference type="HAMAP" id="MF_01875">
    <property type="entry name" value="Prokaryotic_Ku"/>
    <property type="match status" value="1"/>
</dbReference>
<feature type="region of interest" description="Disordered" evidence="3">
    <location>
        <begin position="258"/>
        <end position="314"/>
    </location>
</feature>
<evidence type="ECO:0000313" key="5">
    <source>
        <dbReference type="EMBL" id="MDC0722346.1"/>
    </source>
</evidence>
<organism evidence="5 6">
    <name type="scientific">Nannocystis bainbridge</name>
    <dbReference type="NCBI Taxonomy" id="2995303"/>
    <lineage>
        <taxon>Bacteria</taxon>
        <taxon>Pseudomonadati</taxon>
        <taxon>Myxococcota</taxon>
        <taxon>Polyangia</taxon>
        <taxon>Nannocystales</taxon>
        <taxon>Nannocystaceae</taxon>
        <taxon>Nannocystis</taxon>
    </lineage>
</organism>
<dbReference type="PANTHER" id="PTHR41251:SF1">
    <property type="entry name" value="NON-HOMOLOGOUS END JOINING PROTEIN KU"/>
    <property type="match status" value="1"/>
</dbReference>
<name>A0ABT5E912_9BACT</name>
<keyword evidence="6" id="KW-1185">Reference proteome</keyword>
<dbReference type="InterPro" id="IPR009187">
    <property type="entry name" value="Prok_Ku"/>
</dbReference>
<dbReference type="Proteomes" id="UP001221686">
    <property type="component" value="Unassembled WGS sequence"/>
</dbReference>
<evidence type="ECO:0000256" key="3">
    <source>
        <dbReference type="SAM" id="MobiDB-lite"/>
    </source>
</evidence>
<accession>A0ABT5E912</accession>
<dbReference type="SUPFAM" id="SSF100939">
    <property type="entry name" value="SPOC domain-like"/>
    <property type="match status" value="1"/>
</dbReference>
<proteinExistence type="inferred from homology"/>
<keyword evidence="2" id="KW-0233">DNA recombination</keyword>
<evidence type="ECO:0000313" key="6">
    <source>
        <dbReference type="Proteomes" id="UP001221686"/>
    </source>
</evidence>
<evidence type="ECO:0000256" key="2">
    <source>
        <dbReference type="HAMAP-Rule" id="MF_01875"/>
    </source>
</evidence>
<comment type="caution">
    <text evidence="5">The sequence shown here is derived from an EMBL/GenBank/DDBJ whole genome shotgun (WGS) entry which is preliminary data.</text>
</comment>
<evidence type="ECO:0000256" key="1">
    <source>
        <dbReference type="ARBA" id="ARBA00023125"/>
    </source>
</evidence>
<feature type="compositionally biased region" description="Basic residues" evidence="3">
    <location>
        <begin position="288"/>
        <end position="314"/>
    </location>
</feature>
<dbReference type="RefSeq" id="WP_272090877.1">
    <property type="nucleotide sequence ID" value="NZ_JAQNDL010000003.1"/>
</dbReference>
<comment type="function">
    <text evidence="2">With LigD forms a non-homologous end joining (NHEJ) DNA repair enzyme, which repairs dsDNA breaks with reduced fidelity. Binds linear dsDNA with 5'- and 3'- overhangs but not closed circular dsDNA nor ssDNA. Recruits and stimulates the ligase activity of LigD.</text>
</comment>
<evidence type="ECO:0000259" key="4">
    <source>
        <dbReference type="SMART" id="SM00559"/>
    </source>
</evidence>